<gene>
    <name evidence="9" type="ORF">ADEAN_000603200</name>
</gene>
<feature type="compositionally biased region" description="Basic and acidic residues" evidence="8">
    <location>
        <begin position="113"/>
        <end position="129"/>
    </location>
</feature>
<dbReference type="AlphaFoldDB" id="A0A7G2CIT9"/>
<dbReference type="OrthoDB" id="1666796at2759"/>
<evidence type="ECO:0000256" key="6">
    <source>
        <dbReference type="ARBA" id="ARBA00023136"/>
    </source>
</evidence>
<evidence type="ECO:0000256" key="1">
    <source>
        <dbReference type="ARBA" id="ARBA00004141"/>
    </source>
</evidence>
<feature type="transmembrane region" description="Helical" evidence="7">
    <location>
        <begin position="517"/>
        <end position="541"/>
    </location>
</feature>
<feature type="transmembrane region" description="Helical" evidence="7">
    <location>
        <begin position="362"/>
        <end position="382"/>
    </location>
</feature>
<keyword evidence="10" id="KW-1185">Reference proteome</keyword>
<reference evidence="9 10" key="1">
    <citation type="submission" date="2020-08" db="EMBL/GenBank/DDBJ databases">
        <authorList>
            <person name="Newling K."/>
            <person name="Davey J."/>
            <person name="Forrester S."/>
        </authorList>
    </citation>
    <scope>NUCLEOTIDE SEQUENCE [LARGE SCALE GENOMIC DNA]</scope>
    <source>
        <strain evidence="10">Crithidia deanei Carvalho (ATCC PRA-265)</strain>
    </source>
</reference>
<evidence type="ECO:0000313" key="10">
    <source>
        <dbReference type="Proteomes" id="UP000515908"/>
    </source>
</evidence>
<feature type="transmembrane region" description="Helical" evidence="7">
    <location>
        <begin position="484"/>
        <end position="510"/>
    </location>
</feature>
<keyword evidence="5 7" id="KW-1133">Transmembrane helix</keyword>
<dbReference type="InterPro" id="IPR004240">
    <property type="entry name" value="EMP70"/>
</dbReference>
<evidence type="ECO:0000256" key="8">
    <source>
        <dbReference type="SAM" id="MobiDB-lite"/>
    </source>
</evidence>
<feature type="transmembrane region" description="Helical" evidence="7">
    <location>
        <begin position="325"/>
        <end position="350"/>
    </location>
</feature>
<name>A0A7G2CIT9_9TRYP</name>
<feature type="transmembrane region" description="Helical" evidence="7">
    <location>
        <begin position="394"/>
        <end position="420"/>
    </location>
</feature>
<dbReference type="GO" id="GO:0016020">
    <property type="term" value="C:membrane"/>
    <property type="evidence" value="ECO:0007669"/>
    <property type="project" value="UniProtKB-SubCell"/>
</dbReference>
<feature type="transmembrane region" description="Helical" evidence="7">
    <location>
        <begin position="290"/>
        <end position="319"/>
    </location>
</feature>
<keyword evidence="6 7" id="KW-0472">Membrane</keyword>
<dbReference type="Pfam" id="PF02990">
    <property type="entry name" value="EMP70"/>
    <property type="match status" value="1"/>
</dbReference>
<evidence type="ECO:0000256" key="4">
    <source>
        <dbReference type="ARBA" id="ARBA00022729"/>
    </source>
</evidence>
<evidence type="ECO:0000313" key="9">
    <source>
        <dbReference type="EMBL" id="CAD2218543.1"/>
    </source>
</evidence>
<comment type="subcellular location">
    <subcellularLocation>
        <location evidence="1">Membrane</location>
        <topology evidence="1">Multi-pass membrane protein</topology>
    </subcellularLocation>
</comment>
<dbReference type="PANTHER" id="PTHR10766:SF111">
    <property type="entry name" value="TRANSMEMBRANE 9 SUPERFAMILY MEMBER 2"/>
    <property type="match status" value="1"/>
</dbReference>
<protein>
    <recommendedName>
        <fullName evidence="7">Transmembrane 9 superfamily member</fullName>
    </recommendedName>
</protein>
<feature type="transmembrane region" description="Helical" evidence="7">
    <location>
        <begin position="553"/>
        <end position="582"/>
    </location>
</feature>
<organism evidence="9 10">
    <name type="scientific">Angomonas deanei</name>
    <dbReference type="NCBI Taxonomy" id="59799"/>
    <lineage>
        <taxon>Eukaryota</taxon>
        <taxon>Discoba</taxon>
        <taxon>Euglenozoa</taxon>
        <taxon>Kinetoplastea</taxon>
        <taxon>Metakinetoplastina</taxon>
        <taxon>Trypanosomatida</taxon>
        <taxon>Trypanosomatidae</taxon>
        <taxon>Strigomonadinae</taxon>
        <taxon>Angomonas</taxon>
    </lineage>
</organism>
<evidence type="ECO:0000256" key="2">
    <source>
        <dbReference type="ARBA" id="ARBA00005227"/>
    </source>
</evidence>
<evidence type="ECO:0000256" key="3">
    <source>
        <dbReference type="ARBA" id="ARBA00022692"/>
    </source>
</evidence>
<keyword evidence="4" id="KW-0732">Signal</keyword>
<dbReference type="GO" id="GO:0005737">
    <property type="term" value="C:cytoplasm"/>
    <property type="evidence" value="ECO:0007669"/>
    <property type="project" value="UniProtKB-ARBA"/>
</dbReference>
<feature type="region of interest" description="Disordered" evidence="8">
    <location>
        <begin position="111"/>
        <end position="176"/>
    </location>
</feature>
<feature type="compositionally biased region" description="Basic and acidic residues" evidence="8">
    <location>
        <begin position="151"/>
        <end position="160"/>
    </location>
</feature>
<comment type="similarity">
    <text evidence="2 7">Belongs to the nonaspanin (TM9SF) (TC 9.A.2) family.</text>
</comment>
<dbReference type="VEuPathDB" id="TriTrypDB:ADEAN_000603200"/>
<dbReference type="EMBL" id="LR877155">
    <property type="protein sequence ID" value="CAD2218543.1"/>
    <property type="molecule type" value="Genomic_DNA"/>
</dbReference>
<feature type="compositionally biased region" description="Low complexity" evidence="8">
    <location>
        <begin position="135"/>
        <end position="145"/>
    </location>
</feature>
<sequence>MNLTMAINMEYRGALSIDNLPTFMHENRFKEMRNFQCSLPTVLSGYLYAQQRGYPLGIPASCGGVTGTVVFNHLDFVIEYNTKDGKAVEAGKESETEYMVVGLSAYPNSIRWQPEDVNREDGKSKKAEPQEEGEGPTTTAPGDETSAPTSEAKESAKGDDTPSQEETTLPEDDDDLPIRELLTNRDLWDNNYQVRWSYSVTWVKSDVLWASRWDQYLSSSYSHNDDSVHYTYASFSVVAVVLVAALTFLVLARVLHKDFNRYDHEDPDDLQEETGWKLIHADVFRPPDRAYLLSVLVGNGYQVVGMCTGVFILALMGLLSPSRRGALLTSTLVLAVLMSVFSGYVCGVLLKYLNCQSWKHVLLCAFAVPGAVCATIFFVDIINLAKGATTSLPFTVILSIFMLWVFVSAPLTILGAGVAFKQPTMVNPVAVGRLAREIPYRNMGCCNSPAFMILIAPLVPFVTILVELYFVMEGAWAGQVYYAFGFLSFVGFLWVVVCALTTVFFLYYVLCLENHRWWWLAFMIPGGMGLHLFAFSIYFFFHSLYITNFASGVLYFAYMGLVSFLYGIAAGAIGLTAGILFVRTIYARIKVD</sequence>
<evidence type="ECO:0000256" key="5">
    <source>
        <dbReference type="ARBA" id="ARBA00022989"/>
    </source>
</evidence>
<evidence type="ECO:0000256" key="7">
    <source>
        <dbReference type="RuleBase" id="RU363079"/>
    </source>
</evidence>
<feature type="transmembrane region" description="Helical" evidence="7">
    <location>
        <begin position="230"/>
        <end position="252"/>
    </location>
</feature>
<proteinExistence type="inferred from homology"/>
<accession>A0A7G2CIT9</accession>
<dbReference type="PANTHER" id="PTHR10766">
    <property type="entry name" value="TRANSMEMBRANE 9 SUPERFAMILY PROTEIN"/>
    <property type="match status" value="1"/>
</dbReference>
<keyword evidence="3 7" id="KW-0812">Transmembrane</keyword>
<dbReference type="GO" id="GO:0072657">
    <property type="term" value="P:protein localization to membrane"/>
    <property type="evidence" value="ECO:0007669"/>
    <property type="project" value="TreeGrafter"/>
</dbReference>
<dbReference type="Proteomes" id="UP000515908">
    <property type="component" value="Chromosome 11"/>
</dbReference>
<feature type="transmembrane region" description="Helical" evidence="7">
    <location>
        <begin position="450"/>
        <end position="472"/>
    </location>
</feature>